<sequence>MTATAVALLVDDDEHFPDVQYDACMAKLLPDDFVMPEVEYTNSVTVDDVLGHRTGMPGHDDSYMGQRALEPDDARTITRNLRNLPVAAPLRSKYMYCNMMYTVASYLVEVKSAVSFSEFLRDRIFQPLGMDASASQPGGLVSRGFGSDDPCLATGYKWNKSRQEHLALPAQSCPEGQGAGSVMSSANDMIKWVKALMNRDDGPINERVYKGLTRLRSFKDPDGRNLKPFTSPPFYAAGLEVYYYRGYAVVWHNGSVDGFESRFLFLPDVRFGLVILGNSNEAGSVGAMLSRDLIDAAVGLPVDGLGPTAKSKSKKQPRRPEKEGMEHKKHAYSPHKDDASSLTAPRPTTGVHRGATVSTAQASSEATFSRHDATLHKYTGSYWHPGYHGMQLEVRDGALFIDATDRSFGFTLRFEYLEKKDGFTAHLTDHHGQPDGTIKVRFDYDADDDDSVVGMGLDLEPAINDLVWFTKVVVGESG</sequence>
<protein>
    <submittedName>
        <fullName evidence="1">Uncharacterized protein</fullName>
    </submittedName>
</protein>
<dbReference type="EMBL" id="CM047944">
    <property type="protein sequence ID" value="KAI9899491.1"/>
    <property type="molecule type" value="Genomic_DNA"/>
</dbReference>
<proteinExistence type="predicted"/>
<dbReference type="Proteomes" id="UP001163324">
    <property type="component" value="Chromosome 5"/>
</dbReference>
<keyword evidence="2" id="KW-1185">Reference proteome</keyword>
<organism evidence="1 2">
    <name type="scientific">Trichothecium roseum</name>
    <dbReference type="NCBI Taxonomy" id="47278"/>
    <lineage>
        <taxon>Eukaryota</taxon>
        <taxon>Fungi</taxon>
        <taxon>Dikarya</taxon>
        <taxon>Ascomycota</taxon>
        <taxon>Pezizomycotina</taxon>
        <taxon>Sordariomycetes</taxon>
        <taxon>Hypocreomycetidae</taxon>
        <taxon>Hypocreales</taxon>
        <taxon>Hypocreales incertae sedis</taxon>
        <taxon>Trichothecium</taxon>
    </lineage>
</organism>
<evidence type="ECO:0000313" key="1">
    <source>
        <dbReference type="EMBL" id="KAI9899491.1"/>
    </source>
</evidence>
<name>A0ACC0UZL3_9HYPO</name>
<evidence type="ECO:0000313" key="2">
    <source>
        <dbReference type="Proteomes" id="UP001163324"/>
    </source>
</evidence>
<accession>A0ACC0UZL3</accession>
<comment type="caution">
    <text evidence="1">The sequence shown here is derived from an EMBL/GenBank/DDBJ whole genome shotgun (WGS) entry which is preliminary data.</text>
</comment>
<reference evidence="1" key="1">
    <citation type="submission" date="2022-10" db="EMBL/GenBank/DDBJ databases">
        <title>Complete Genome of Trichothecium roseum strain YXFP-22015, a Plant Pathogen Isolated from Citrus.</title>
        <authorList>
            <person name="Wang Y."/>
            <person name="Zhu L."/>
        </authorList>
    </citation>
    <scope>NUCLEOTIDE SEQUENCE</scope>
    <source>
        <strain evidence="1">YXFP-22015</strain>
    </source>
</reference>
<gene>
    <name evidence="1" type="ORF">N3K66_005952</name>
</gene>